<dbReference type="InterPro" id="IPR001353">
    <property type="entry name" value="Proteasome_sua/b"/>
</dbReference>
<proteinExistence type="predicted"/>
<dbReference type="GO" id="GO:0051603">
    <property type="term" value="P:proteolysis involved in protein catabolic process"/>
    <property type="evidence" value="ECO:0007669"/>
    <property type="project" value="InterPro"/>
</dbReference>
<feature type="active site" description="Nucleophile" evidence="9">
    <location>
        <position position="38"/>
    </location>
</feature>
<dbReference type="GO" id="GO:0019774">
    <property type="term" value="C:proteasome core complex, beta-subunit complex"/>
    <property type="evidence" value="ECO:0007669"/>
    <property type="project" value="UniProtKB-ARBA"/>
</dbReference>
<comment type="catalytic activity">
    <reaction evidence="1">
        <text>Cleavage of peptide bonds with very broad specificity.</text>
        <dbReference type="EC" id="3.4.25.1"/>
    </reaction>
</comment>
<dbReference type="InterPro" id="IPR000243">
    <property type="entry name" value="Pept_T1A_subB"/>
</dbReference>
<evidence type="ECO:0000256" key="5">
    <source>
        <dbReference type="ARBA" id="ARBA00022670"/>
    </source>
</evidence>
<dbReference type="EMBL" id="CAICTM010000373">
    <property type="protein sequence ID" value="CAB9509082.1"/>
    <property type="molecule type" value="Genomic_DNA"/>
</dbReference>
<feature type="signal peptide" evidence="10">
    <location>
        <begin position="1"/>
        <end position="26"/>
    </location>
</feature>
<protein>
    <recommendedName>
        <fullName evidence="3">proteasome endopeptidase complex</fullName>
        <ecNumber evidence="3">3.4.25.1</ecNumber>
    </recommendedName>
</protein>
<evidence type="ECO:0000313" key="11">
    <source>
        <dbReference type="EMBL" id="CAB9509082.1"/>
    </source>
</evidence>
<keyword evidence="4" id="KW-0963">Cytoplasm</keyword>
<reference evidence="11" key="1">
    <citation type="submission" date="2020-06" db="EMBL/GenBank/DDBJ databases">
        <authorList>
            <consortium name="Plant Systems Biology data submission"/>
        </authorList>
    </citation>
    <scope>NUCLEOTIDE SEQUENCE</scope>
    <source>
        <strain evidence="11">D6</strain>
    </source>
</reference>
<dbReference type="SUPFAM" id="SSF56235">
    <property type="entry name" value="N-terminal nucleophile aminohydrolases (Ntn hydrolases)"/>
    <property type="match status" value="1"/>
</dbReference>
<evidence type="ECO:0000256" key="8">
    <source>
        <dbReference type="ARBA" id="ARBA00022942"/>
    </source>
</evidence>
<dbReference type="EC" id="3.4.25.1" evidence="3"/>
<sequence length="266" mass="28756">MVEGRPQLHLFYLFLLLLVWPNVVIANNNKNDEVRMGTTIVALKCQDGVIVGADTRTSTGSMVSNRFAHKLSMIYQQGPVSCVLCRSGSAADTQFLADHARWTFDNDATTDRVSVTQMAQWLKCVIRGNPRYSASLLCVGYDPNTQGKIYSIAQSGAMMEEPIYAAAGSGSTYILGLMDEACRPQLLKEQDAIDLVAKLVHGAMARDGSSGGMARITIMNQRGYKEIVVPPPQEGGDTSAESPTQLKGFQAAATTRLNTSPAFVGK</sequence>
<evidence type="ECO:0000256" key="2">
    <source>
        <dbReference type="ARBA" id="ARBA00004123"/>
    </source>
</evidence>
<evidence type="ECO:0000256" key="10">
    <source>
        <dbReference type="SAM" id="SignalP"/>
    </source>
</evidence>
<keyword evidence="7" id="KW-0378">Hydrolase</keyword>
<keyword evidence="5" id="KW-0645">Protease</keyword>
<evidence type="ECO:0000256" key="1">
    <source>
        <dbReference type="ARBA" id="ARBA00001198"/>
    </source>
</evidence>
<keyword evidence="10" id="KW-0732">Signal</keyword>
<dbReference type="GO" id="GO:0005737">
    <property type="term" value="C:cytoplasm"/>
    <property type="evidence" value="ECO:0007669"/>
    <property type="project" value="TreeGrafter"/>
</dbReference>
<accession>A0A9N8HDS1</accession>
<dbReference type="InterPro" id="IPR029055">
    <property type="entry name" value="Ntn_hydrolases_N"/>
</dbReference>
<dbReference type="GO" id="GO:0005634">
    <property type="term" value="C:nucleus"/>
    <property type="evidence" value="ECO:0007669"/>
    <property type="project" value="UniProtKB-SubCell"/>
</dbReference>
<dbReference type="InterPro" id="IPR023333">
    <property type="entry name" value="Proteasome_suB-type"/>
</dbReference>
<dbReference type="PANTHER" id="PTHR32194">
    <property type="entry name" value="METALLOPROTEASE TLDD"/>
    <property type="match status" value="1"/>
</dbReference>
<comment type="subcellular location">
    <subcellularLocation>
        <location evidence="2">Nucleus</location>
    </subcellularLocation>
</comment>
<dbReference type="AlphaFoldDB" id="A0A9N8HDS1"/>
<evidence type="ECO:0000256" key="3">
    <source>
        <dbReference type="ARBA" id="ARBA00012039"/>
    </source>
</evidence>
<dbReference type="Pfam" id="PF00227">
    <property type="entry name" value="Proteasome"/>
    <property type="match status" value="1"/>
</dbReference>
<feature type="chain" id="PRO_5040320763" description="proteasome endopeptidase complex" evidence="10">
    <location>
        <begin position="27"/>
        <end position="266"/>
    </location>
</feature>
<name>A0A9N8HDS1_9STRA</name>
<gene>
    <name evidence="11" type="ORF">SEMRO_374_G129260.1</name>
</gene>
<dbReference type="PRINTS" id="PR00141">
    <property type="entry name" value="PROTEASOME"/>
</dbReference>
<evidence type="ECO:0000256" key="7">
    <source>
        <dbReference type="ARBA" id="ARBA00022801"/>
    </source>
</evidence>
<keyword evidence="12" id="KW-1185">Reference proteome</keyword>
<comment type="caution">
    <text evidence="11">The sequence shown here is derived from an EMBL/GenBank/DDBJ whole genome shotgun (WGS) entry which is preliminary data.</text>
</comment>
<dbReference type="Proteomes" id="UP001153069">
    <property type="component" value="Unassembled WGS sequence"/>
</dbReference>
<dbReference type="GO" id="GO:0004298">
    <property type="term" value="F:threonine-type endopeptidase activity"/>
    <property type="evidence" value="ECO:0007669"/>
    <property type="project" value="UniProtKB-KW"/>
</dbReference>
<evidence type="ECO:0000256" key="6">
    <source>
        <dbReference type="ARBA" id="ARBA00022698"/>
    </source>
</evidence>
<keyword evidence="8 11" id="KW-0647">Proteasome</keyword>
<dbReference type="OrthoDB" id="7854943at2759"/>
<organism evidence="11 12">
    <name type="scientific">Seminavis robusta</name>
    <dbReference type="NCBI Taxonomy" id="568900"/>
    <lineage>
        <taxon>Eukaryota</taxon>
        <taxon>Sar</taxon>
        <taxon>Stramenopiles</taxon>
        <taxon>Ochrophyta</taxon>
        <taxon>Bacillariophyta</taxon>
        <taxon>Bacillariophyceae</taxon>
        <taxon>Bacillariophycidae</taxon>
        <taxon>Naviculales</taxon>
        <taxon>Naviculaceae</taxon>
        <taxon>Seminavis</taxon>
    </lineage>
</organism>
<evidence type="ECO:0000256" key="4">
    <source>
        <dbReference type="ARBA" id="ARBA00022490"/>
    </source>
</evidence>
<dbReference type="PANTHER" id="PTHR32194:SF0">
    <property type="entry name" value="ATP-DEPENDENT PROTEASE SUBUNIT HSLV"/>
    <property type="match status" value="1"/>
</dbReference>
<dbReference type="Gene3D" id="3.60.20.10">
    <property type="entry name" value="Glutamine Phosphoribosylpyrophosphate, subunit 1, domain 1"/>
    <property type="match status" value="1"/>
</dbReference>
<evidence type="ECO:0000256" key="9">
    <source>
        <dbReference type="PIRSR" id="PIRSR600243-1"/>
    </source>
</evidence>
<keyword evidence="6" id="KW-0888">Threonine protease</keyword>
<evidence type="ECO:0000313" key="12">
    <source>
        <dbReference type="Proteomes" id="UP001153069"/>
    </source>
</evidence>